<reference evidence="3 4" key="1">
    <citation type="submission" date="2010-10" db="EMBL/GenBank/DDBJ databases">
        <title>Complete sequence of Frankia sp. EuI1c.</title>
        <authorList>
            <consortium name="US DOE Joint Genome Institute"/>
            <person name="Lucas S."/>
            <person name="Copeland A."/>
            <person name="Lapidus A."/>
            <person name="Cheng J.-F."/>
            <person name="Bruce D."/>
            <person name="Goodwin L."/>
            <person name="Pitluck S."/>
            <person name="Chertkov O."/>
            <person name="Detter J.C."/>
            <person name="Han C."/>
            <person name="Tapia R."/>
            <person name="Land M."/>
            <person name="Hauser L."/>
            <person name="Jeffries C."/>
            <person name="Kyrpides N."/>
            <person name="Ivanova N."/>
            <person name="Mikhailova N."/>
            <person name="Beauchemin N."/>
            <person name="Sen A."/>
            <person name="Sur S.A."/>
            <person name="Gtari M."/>
            <person name="Wall L."/>
            <person name="Tisa L."/>
            <person name="Woyke T."/>
        </authorList>
    </citation>
    <scope>NUCLEOTIDE SEQUENCE [LARGE SCALE GENOMIC DNA]</scope>
    <source>
        <strain evidence="4">DSM 45817 / CECT 9037 / EuI1c</strain>
    </source>
</reference>
<accession>E3J2V9</accession>
<keyword evidence="4" id="KW-1185">Reference proteome</keyword>
<evidence type="ECO:0000313" key="4">
    <source>
        <dbReference type="Proteomes" id="UP000002484"/>
    </source>
</evidence>
<proteinExistence type="predicted"/>
<evidence type="ECO:0000256" key="2">
    <source>
        <dbReference type="SAM" id="MobiDB-lite"/>
    </source>
</evidence>
<dbReference type="InParanoid" id="E3J2V9"/>
<dbReference type="OrthoDB" id="3215152at2"/>
<dbReference type="KEGG" id="fri:FraEuI1c_3763"/>
<dbReference type="AlphaFoldDB" id="E3J2V9"/>
<keyword evidence="1" id="KW-0175">Coiled coil</keyword>
<feature type="coiled-coil region" evidence="1">
    <location>
        <begin position="119"/>
        <end position="165"/>
    </location>
</feature>
<dbReference type="Proteomes" id="UP000002484">
    <property type="component" value="Chromosome"/>
</dbReference>
<dbReference type="HOGENOM" id="CLU_044058_0_0_11"/>
<dbReference type="STRING" id="298654.FraEuI1c_3763"/>
<dbReference type="EMBL" id="CP002299">
    <property type="protein sequence ID" value="ADP81770.1"/>
    <property type="molecule type" value="Genomic_DNA"/>
</dbReference>
<protein>
    <submittedName>
        <fullName evidence="3">Uncharacterized protein</fullName>
    </submittedName>
</protein>
<feature type="compositionally biased region" description="Pro residues" evidence="2">
    <location>
        <begin position="246"/>
        <end position="262"/>
    </location>
</feature>
<dbReference type="eggNOG" id="COG3599">
    <property type="taxonomic scope" value="Bacteria"/>
</dbReference>
<feature type="region of interest" description="Disordered" evidence="2">
    <location>
        <begin position="199"/>
        <end position="295"/>
    </location>
</feature>
<evidence type="ECO:0000256" key="1">
    <source>
        <dbReference type="SAM" id="Coils"/>
    </source>
</evidence>
<feature type="compositionally biased region" description="Low complexity" evidence="2">
    <location>
        <begin position="265"/>
        <end position="276"/>
    </location>
</feature>
<sequence>MAQGHRDPPGDGPAAPRAEFDLVARGYDPAQVDGYIKALWRYCADLTARVAAAEAALRHERDRRSAGDLTDPAQAGVRIGRMLAIAQQMSDEIVGGARLTAEQTLYDAVRDAGATHPIVQEARKQADKLLAEAAAESRRLAQERHEDLEAKIVEAAATLEAVRRQQGELLGALLRLRGMVGSGDFERTVAQLASSGADPRAADAAAGGSRPAAGSHATAGPNAAGPNGASPNGAAGSRAAGEAPAGPGPAGAPPPRSAPSGPPGAGSTRRAAAGGSPLSGGRRRAPHGTFPAGADVLDGELYPVEATPVSPPAGPPRAADQEIIDVEIVADGDPAP</sequence>
<feature type="compositionally biased region" description="Low complexity" evidence="2">
    <location>
        <begin position="199"/>
        <end position="245"/>
    </location>
</feature>
<gene>
    <name evidence="3" type="ordered locus">FraEuI1c_3763</name>
</gene>
<organism evidence="3 4">
    <name type="scientific">Pseudofrankia inefficax (strain DSM 45817 / CECT 9037 / DDB 130130 / EuI1c)</name>
    <name type="common">Frankia inefficax</name>
    <dbReference type="NCBI Taxonomy" id="298654"/>
    <lineage>
        <taxon>Bacteria</taxon>
        <taxon>Bacillati</taxon>
        <taxon>Actinomycetota</taxon>
        <taxon>Actinomycetes</taxon>
        <taxon>Frankiales</taxon>
        <taxon>Frankiaceae</taxon>
        <taxon>Pseudofrankia</taxon>
    </lineage>
</organism>
<evidence type="ECO:0000313" key="3">
    <source>
        <dbReference type="EMBL" id="ADP81770.1"/>
    </source>
</evidence>
<dbReference type="RefSeq" id="WP_013424888.1">
    <property type="nucleotide sequence ID" value="NC_014666.1"/>
</dbReference>
<name>E3J2V9_PSEI1</name>